<reference evidence="2" key="1">
    <citation type="submission" date="2021-01" db="EMBL/GenBank/DDBJ databases">
        <authorList>
            <person name="Corre E."/>
            <person name="Pelletier E."/>
            <person name="Niang G."/>
            <person name="Scheremetjew M."/>
            <person name="Finn R."/>
            <person name="Kale V."/>
            <person name="Holt S."/>
            <person name="Cochrane G."/>
            <person name="Meng A."/>
            <person name="Brown T."/>
            <person name="Cohen L."/>
        </authorList>
    </citation>
    <scope>NUCLEOTIDE SEQUENCE</scope>
    <source>
        <strain evidence="2">MM31A-1</strain>
    </source>
</reference>
<dbReference type="InterPro" id="IPR036770">
    <property type="entry name" value="Ankyrin_rpt-contain_sf"/>
</dbReference>
<feature type="compositionally biased region" description="Polar residues" evidence="1">
    <location>
        <begin position="1"/>
        <end position="13"/>
    </location>
</feature>
<gene>
    <name evidence="2" type="ORF">CDEB00056_LOCUS10217</name>
</gene>
<dbReference type="InterPro" id="IPR002110">
    <property type="entry name" value="Ankyrin_rpt"/>
</dbReference>
<sequence length="533" mass="59720">MCIVSSMSPTVENGDTHGKSPRRERGMYDKIRYGERLITLCWEEEPCLRSVQQILKHFPEAAEYTCKWSKCDALFAASITRRVNKALDLKLIKMLLYTKMKREKKSNEELDNNSIGCNSTSTTRGGLIHETPSFLGGDLTCLEALVEANKIHVLSYLENANPPNFHLEDIQKYGLLGYALDYDDTEGIHTLRWLLERDPSSVTVPCTCDGECLIQIIHTFDKRIQLSAYRNLIGFGVAQGMEAQAGLLLEHKSAGSSDSGTAGYALKKLIEIADLPMVEYMATNNPPVLMKEDIGKYNLIHCAARNVNTEVLRFLQKMSNDDSSIKCDECGIRPIQVIPSALAQTEGYRRERILDNLALLVEEGLRRNLGGEYGIGGLLMPMRKFGDKGDNADTRTVLGRIMKLSIEQGNRCLFPSTVAKVRGILAKFKAPFLHALIICPNHDLKEYMKFIISWSKWCLNETDSKGQLPLHTAITCRSIANKHMVVRHLIRAGPSAVKEVDNESGLYPFALAAAQPDSDANLVYELYKYYSQI</sequence>
<dbReference type="SUPFAM" id="SSF48403">
    <property type="entry name" value="Ankyrin repeat"/>
    <property type="match status" value="1"/>
</dbReference>
<accession>A0A7S3Q4M9</accession>
<proteinExistence type="predicted"/>
<dbReference type="EMBL" id="HBIO01013119">
    <property type="protein sequence ID" value="CAE0465376.1"/>
    <property type="molecule type" value="Transcribed_RNA"/>
</dbReference>
<dbReference type="AlphaFoldDB" id="A0A7S3Q4M9"/>
<evidence type="ECO:0000313" key="2">
    <source>
        <dbReference type="EMBL" id="CAE0465376.1"/>
    </source>
</evidence>
<name>A0A7S3Q4M9_9STRA</name>
<feature type="region of interest" description="Disordered" evidence="1">
    <location>
        <begin position="1"/>
        <end position="23"/>
    </location>
</feature>
<protein>
    <submittedName>
        <fullName evidence="2">Uncharacterized protein</fullName>
    </submittedName>
</protein>
<dbReference type="SMART" id="SM00248">
    <property type="entry name" value="ANK"/>
    <property type="match status" value="3"/>
</dbReference>
<feature type="compositionally biased region" description="Basic and acidic residues" evidence="1">
    <location>
        <begin position="14"/>
        <end position="23"/>
    </location>
</feature>
<evidence type="ECO:0000256" key="1">
    <source>
        <dbReference type="SAM" id="MobiDB-lite"/>
    </source>
</evidence>
<dbReference type="Gene3D" id="1.25.40.20">
    <property type="entry name" value="Ankyrin repeat-containing domain"/>
    <property type="match status" value="1"/>
</dbReference>
<organism evidence="2">
    <name type="scientific">Chaetoceros debilis</name>
    <dbReference type="NCBI Taxonomy" id="122233"/>
    <lineage>
        <taxon>Eukaryota</taxon>
        <taxon>Sar</taxon>
        <taxon>Stramenopiles</taxon>
        <taxon>Ochrophyta</taxon>
        <taxon>Bacillariophyta</taxon>
        <taxon>Coscinodiscophyceae</taxon>
        <taxon>Chaetocerotophycidae</taxon>
        <taxon>Chaetocerotales</taxon>
        <taxon>Chaetocerotaceae</taxon>
        <taxon>Chaetoceros</taxon>
    </lineage>
</organism>